<evidence type="ECO:0000256" key="1">
    <source>
        <dbReference type="SAM" id="MobiDB-lite"/>
    </source>
</evidence>
<dbReference type="EMBL" id="JAGIOC010000001">
    <property type="protein sequence ID" value="MBP2408937.1"/>
    <property type="molecule type" value="Genomic_DNA"/>
</dbReference>
<feature type="compositionally biased region" description="Acidic residues" evidence="1">
    <location>
        <begin position="97"/>
        <end position="122"/>
    </location>
</feature>
<name>A0ABS4YJG9_9MICO</name>
<organism evidence="2 3">
    <name type="scientific">Brachybacterium fresconis</name>
    <dbReference type="NCBI Taxonomy" id="173363"/>
    <lineage>
        <taxon>Bacteria</taxon>
        <taxon>Bacillati</taxon>
        <taxon>Actinomycetota</taxon>
        <taxon>Actinomycetes</taxon>
        <taxon>Micrococcales</taxon>
        <taxon>Dermabacteraceae</taxon>
        <taxon>Brachybacterium</taxon>
    </lineage>
</organism>
<keyword evidence="3" id="KW-1185">Reference proteome</keyword>
<reference evidence="2 3" key="1">
    <citation type="submission" date="2021-03" db="EMBL/GenBank/DDBJ databases">
        <title>Sequencing the genomes of 1000 actinobacteria strains.</title>
        <authorList>
            <person name="Klenk H.-P."/>
        </authorList>
    </citation>
    <scope>NUCLEOTIDE SEQUENCE [LARGE SCALE GENOMIC DNA]</scope>
    <source>
        <strain evidence="2 3">DSM 14564</strain>
    </source>
</reference>
<sequence length="174" mass="18618">MNGQDRAGTAQPPAGAELLVRGDTVWARELVEEFFVDRGWRVRDRGPGRVDYEWGSRRRTLLLGALAGRRFHVTARIALRPGRGSMLRGGAGPDGDAGTDDGTVTDDDTVTDDGTGTDDDTETTSVLYGGDAADGRALGGTLGRARAARVHRETRSALEQHLAAGGHLVRGRRR</sequence>
<accession>A0ABS4YJG9</accession>
<gene>
    <name evidence="2" type="ORF">JOF44_001840</name>
</gene>
<proteinExistence type="predicted"/>
<protein>
    <submittedName>
        <fullName evidence="2">Uncharacterized protein</fullName>
    </submittedName>
</protein>
<feature type="region of interest" description="Disordered" evidence="1">
    <location>
        <begin position="83"/>
        <end position="132"/>
    </location>
</feature>
<evidence type="ECO:0000313" key="3">
    <source>
        <dbReference type="Proteomes" id="UP000698222"/>
    </source>
</evidence>
<evidence type="ECO:0000313" key="2">
    <source>
        <dbReference type="EMBL" id="MBP2408937.1"/>
    </source>
</evidence>
<comment type="caution">
    <text evidence="2">The sequence shown here is derived from an EMBL/GenBank/DDBJ whole genome shotgun (WGS) entry which is preliminary data.</text>
</comment>
<dbReference type="RefSeq" id="WP_209890122.1">
    <property type="nucleotide sequence ID" value="NZ_BAAAJV010000005.1"/>
</dbReference>
<dbReference type="Proteomes" id="UP000698222">
    <property type="component" value="Unassembled WGS sequence"/>
</dbReference>